<sequence length="125" mass="13687">WLVLLRLQEGPLFLASFTGDRKDQPEMEVTDVAGHKRSVTGLFTAVSLDEGQTWSNIRLVSHDGPDRQLETTNGNPFTMGISTAEPGGYLAGCQSPDGLIHLISSKQHYTFNMTWLTTPPSAVEV</sequence>
<feature type="non-terminal residue" evidence="1">
    <location>
        <position position="1"/>
    </location>
</feature>
<dbReference type="AlphaFoldDB" id="A0A382X6X2"/>
<gene>
    <name evidence="1" type="ORF">METZ01_LOCUS419811</name>
</gene>
<dbReference type="EMBL" id="UINC01165522">
    <property type="protein sequence ID" value="SVD66957.1"/>
    <property type="molecule type" value="Genomic_DNA"/>
</dbReference>
<evidence type="ECO:0008006" key="2">
    <source>
        <dbReference type="Google" id="ProtNLM"/>
    </source>
</evidence>
<reference evidence="1" key="1">
    <citation type="submission" date="2018-05" db="EMBL/GenBank/DDBJ databases">
        <authorList>
            <person name="Lanie J.A."/>
            <person name="Ng W.-L."/>
            <person name="Kazmierczak K.M."/>
            <person name="Andrzejewski T.M."/>
            <person name="Davidsen T.M."/>
            <person name="Wayne K.J."/>
            <person name="Tettelin H."/>
            <person name="Glass J.I."/>
            <person name="Rusch D."/>
            <person name="Podicherti R."/>
            <person name="Tsui H.-C.T."/>
            <person name="Winkler M.E."/>
        </authorList>
    </citation>
    <scope>NUCLEOTIDE SEQUENCE</scope>
</reference>
<protein>
    <recommendedName>
        <fullName evidence="2">Sialidase domain-containing protein</fullName>
    </recommendedName>
</protein>
<organism evidence="1">
    <name type="scientific">marine metagenome</name>
    <dbReference type="NCBI Taxonomy" id="408172"/>
    <lineage>
        <taxon>unclassified sequences</taxon>
        <taxon>metagenomes</taxon>
        <taxon>ecological metagenomes</taxon>
    </lineage>
</organism>
<name>A0A382X6X2_9ZZZZ</name>
<accession>A0A382X6X2</accession>
<proteinExistence type="predicted"/>
<evidence type="ECO:0000313" key="1">
    <source>
        <dbReference type="EMBL" id="SVD66957.1"/>
    </source>
</evidence>